<dbReference type="InterPro" id="IPR050218">
    <property type="entry name" value="LptD"/>
</dbReference>
<dbReference type="InterPro" id="IPR007543">
    <property type="entry name" value="LptD_C"/>
</dbReference>
<keyword evidence="1" id="KW-0998">Cell outer membrane</keyword>
<evidence type="ECO:0000259" key="2">
    <source>
        <dbReference type="Pfam" id="PF04453"/>
    </source>
</evidence>
<dbReference type="Proteomes" id="UP000554837">
    <property type="component" value="Unassembled WGS sequence"/>
</dbReference>
<protein>
    <recommendedName>
        <fullName evidence="1">LPS-assembly protein LptD</fullName>
    </recommendedName>
</protein>
<comment type="function">
    <text evidence="1">Together with LptE, is involved in the assembly of lipopolysaccharide (LPS) at the surface of the outer membrane.</text>
</comment>
<comment type="caution">
    <text evidence="3">The sequence shown here is derived from an EMBL/GenBank/DDBJ whole genome shotgun (WGS) entry which is preliminary data.</text>
</comment>
<sequence precursor="true">MLRRPPFAPSLLICALLAAAAQAQTLRSIKTLSPRGEGQTALVLRAERVELQLRQNLVAEGDVELRRGDTLLRAPSLSYDQLHDEVQAAGPVRLEHLGNQATGHSLRLQLDAFVGELLDPSYRIAQTGGSGKAERLDFMGDKRIKAQEASYSSCPREGDARPDWELRTRSLDLDLARNEGVADGAVLHFLGTPILAAPRMSFPLGDQRKSGWLPPHVGADSRSGFEWAQPYYFDLAPNRDATLTPFLMTKRGFGADGEFRWLTRHWGGELNASLLPNDRVHGDSRWASHLTLRGEPWQAMKLRADLESVSDHDYWKDLRRRISSQTPRLLARDVQAEREFNWLGAHWLAYGRVQNWQVLQSATSSDQIQESPYQREPQLGLRLRSDADLGLLSGFLPSRRKPRLEGALELEYNRFTLPRAALPGHLRSQFQFRDQLSGGERVHALGELSLPVGDNAWWVTPRLRANAAHYRLNQPLSDGRVRAQRLVPSFSVDSGAVFERDTLLFGRPMLQSLEPRLLYVHTPYRAQDHLPNFDARVRDFNADSIYAEGEYTGIDRVADAQQLSFGAVSRWLDPQDGDERLRVGLVQRYQFRPQRVSAVPGSESSTVPGSESRRLSDLLLTAAAHLSTPWWADAALRYDPEQRHSVRTVLRARYQPGPFRTVSLAYRLARNQSEQLDLAWQWPLWGKSSGSGGSNSCQGRWYGAGRVQYSLRESRVTDSLVGLEYDAGCWVLRMGVERLSTGLTEANTRLMLQLELVGLSRLGSNALKVLRDNVPGYRPLASDSGP</sequence>
<feature type="domain" description="LptD C-terminal" evidence="2">
    <location>
        <begin position="298"/>
        <end position="683"/>
    </location>
</feature>
<dbReference type="PANTHER" id="PTHR30189:SF1">
    <property type="entry name" value="LPS-ASSEMBLY PROTEIN LPTD"/>
    <property type="match status" value="1"/>
</dbReference>
<keyword evidence="1" id="KW-0472">Membrane</keyword>
<dbReference type="GO" id="GO:0009279">
    <property type="term" value="C:cell outer membrane"/>
    <property type="evidence" value="ECO:0007669"/>
    <property type="project" value="UniProtKB-SubCell"/>
</dbReference>
<dbReference type="Pfam" id="PF04453">
    <property type="entry name" value="LptD"/>
    <property type="match status" value="1"/>
</dbReference>
<feature type="chain" id="PRO_5033173482" description="LPS-assembly protein LptD" evidence="1">
    <location>
        <begin position="24"/>
        <end position="786"/>
    </location>
</feature>
<comment type="caution">
    <text evidence="1">Lacks conserved residue(s) required for the propagation of feature annotation.</text>
</comment>
<dbReference type="InterPro" id="IPR020889">
    <property type="entry name" value="LipoPS_assembly_LptD"/>
</dbReference>
<dbReference type="AlphaFoldDB" id="A0A840S391"/>
<keyword evidence="1" id="KW-0732">Signal</keyword>
<keyword evidence="4" id="KW-1185">Reference proteome</keyword>
<dbReference type="OrthoDB" id="9760225at2"/>
<dbReference type="GO" id="GO:0015920">
    <property type="term" value="P:lipopolysaccharide transport"/>
    <property type="evidence" value="ECO:0007669"/>
    <property type="project" value="InterPro"/>
</dbReference>
<dbReference type="RefSeq" id="WP_138857874.1">
    <property type="nucleotide sequence ID" value="NZ_CP040709.1"/>
</dbReference>
<organism evidence="3 4">
    <name type="scientific">Inhella inkyongensis</name>
    <dbReference type="NCBI Taxonomy" id="392593"/>
    <lineage>
        <taxon>Bacteria</taxon>
        <taxon>Pseudomonadati</taxon>
        <taxon>Pseudomonadota</taxon>
        <taxon>Betaproteobacteria</taxon>
        <taxon>Burkholderiales</taxon>
        <taxon>Sphaerotilaceae</taxon>
        <taxon>Inhella</taxon>
    </lineage>
</organism>
<dbReference type="GO" id="GO:1990351">
    <property type="term" value="C:transporter complex"/>
    <property type="evidence" value="ECO:0007669"/>
    <property type="project" value="TreeGrafter"/>
</dbReference>
<dbReference type="EMBL" id="JACHHO010000001">
    <property type="protein sequence ID" value="MBB5203040.1"/>
    <property type="molecule type" value="Genomic_DNA"/>
</dbReference>
<comment type="subunit">
    <text evidence="1">Component of the lipopolysaccharide transport and assembly complex. Interacts with LptE and LptA.</text>
</comment>
<feature type="signal peptide" evidence="1">
    <location>
        <begin position="1"/>
        <end position="23"/>
    </location>
</feature>
<evidence type="ECO:0000313" key="4">
    <source>
        <dbReference type="Proteomes" id="UP000554837"/>
    </source>
</evidence>
<comment type="subcellular location">
    <subcellularLocation>
        <location evidence="1">Cell outer membrane</location>
    </subcellularLocation>
</comment>
<dbReference type="HAMAP" id="MF_01411">
    <property type="entry name" value="LPS_assembly_LptD"/>
    <property type="match status" value="1"/>
</dbReference>
<reference evidence="3 4" key="1">
    <citation type="submission" date="2020-08" db="EMBL/GenBank/DDBJ databases">
        <title>Genomic Encyclopedia of Type Strains, Phase IV (KMG-IV): sequencing the most valuable type-strain genomes for metagenomic binning, comparative biology and taxonomic classification.</title>
        <authorList>
            <person name="Goeker M."/>
        </authorList>
    </citation>
    <scope>NUCLEOTIDE SEQUENCE [LARGE SCALE GENOMIC DNA]</scope>
    <source>
        <strain evidence="3 4">DSM 23958</strain>
    </source>
</reference>
<name>A0A840S391_9BURK</name>
<proteinExistence type="inferred from homology"/>
<gene>
    <name evidence="1" type="primary">lptD</name>
    <name evidence="3" type="ORF">HNQ51_000333</name>
</gene>
<accession>A0A840S391</accession>
<evidence type="ECO:0000313" key="3">
    <source>
        <dbReference type="EMBL" id="MBB5203040.1"/>
    </source>
</evidence>
<evidence type="ECO:0000256" key="1">
    <source>
        <dbReference type="HAMAP-Rule" id="MF_01411"/>
    </source>
</evidence>
<dbReference type="GO" id="GO:0043165">
    <property type="term" value="P:Gram-negative-bacterium-type cell outer membrane assembly"/>
    <property type="evidence" value="ECO:0007669"/>
    <property type="project" value="UniProtKB-UniRule"/>
</dbReference>
<comment type="similarity">
    <text evidence="1">Belongs to the LptD family.</text>
</comment>
<dbReference type="PANTHER" id="PTHR30189">
    <property type="entry name" value="LPS-ASSEMBLY PROTEIN"/>
    <property type="match status" value="1"/>
</dbReference>